<dbReference type="GO" id="GO:0009103">
    <property type="term" value="P:lipopolysaccharide biosynthetic process"/>
    <property type="evidence" value="ECO:0007669"/>
    <property type="project" value="UniProtKB-ARBA"/>
</dbReference>
<feature type="transmembrane region" description="Helical" evidence="8">
    <location>
        <begin position="303"/>
        <end position="321"/>
    </location>
</feature>
<evidence type="ECO:0000313" key="9">
    <source>
        <dbReference type="EMBL" id="KAA9300517.1"/>
    </source>
</evidence>
<dbReference type="GO" id="GO:0005886">
    <property type="term" value="C:plasma membrane"/>
    <property type="evidence" value="ECO:0007669"/>
    <property type="project" value="UniProtKB-SubCell"/>
</dbReference>
<keyword evidence="5 8" id="KW-0812">Transmembrane</keyword>
<dbReference type="OrthoDB" id="5056808at2"/>
<feature type="transmembrane region" description="Helical" evidence="8">
    <location>
        <begin position="168"/>
        <end position="184"/>
    </location>
</feature>
<dbReference type="STRING" id="119206.AWM72_02485"/>
<comment type="subcellular location">
    <subcellularLocation>
        <location evidence="1">Cell membrane</location>
        <topology evidence="1">Multi-pass membrane protein</topology>
    </subcellularLocation>
</comment>
<comment type="caution">
    <text evidence="9">The sequence shown here is derived from an EMBL/GenBank/DDBJ whole genome shotgun (WGS) entry which is preliminary data.</text>
</comment>
<dbReference type="Proteomes" id="UP000327148">
    <property type="component" value="Unassembled WGS sequence"/>
</dbReference>
<feature type="transmembrane region" description="Helical" evidence="8">
    <location>
        <begin position="142"/>
        <end position="161"/>
    </location>
</feature>
<organism evidence="9 10">
    <name type="scientific">Aerococcus sanguinicola</name>
    <dbReference type="NCBI Taxonomy" id="119206"/>
    <lineage>
        <taxon>Bacteria</taxon>
        <taxon>Bacillati</taxon>
        <taxon>Bacillota</taxon>
        <taxon>Bacilli</taxon>
        <taxon>Lactobacillales</taxon>
        <taxon>Aerococcaceae</taxon>
        <taxon>Aerococcus</taxon>
    </lineage>
</organism>
<dbReference type="RefSeq" id="WP_070431382.1">
    <property type="nucleotide sequence ID" value="NZ_VYWO01000004.1"/>
</dbReference>
<accession>A0A5N1GHT8</accession>
<keyword evidence="4" id="KW-0808">Transferase</keyword>
<dbReference type="AlphaFoldDB" id="A0A5N1GHT8"/>
<evidence type="ECO:0000313" key="10">
    <source>
        <dbReference type="Proteomes" id="UP000327148"/>
    </source>
</evidence>
<dbReference type="PANTHER" id="PTHR33908:SF11">
    <property type="entry name" value="MEMBRANE PROTEIN"/>
    <property type="match status" value="1"/>
</dbReference>
<feature type="transmembrane region" description="Helical" evidence="8">
    <location>
        <begin position="327"/>
        <end position="346"/>
    </location>
</feature>
<evidence type="ECO:0000256" key="3">
    <source>
        <dbReference type="ARBA" id="ARBA00022676"/>
    </source>
</evidence>
<feature type="transmembrane region" description="Helical" evidence="8">
    <location>
        <begin position="273"/>
        <end position="291"/>
    </location>
</feature>
<dbReference type="EMBL" id="VYWO01000004">
    <property type="protein sequence ID" value="KAA9300517.1"/>
    <property type="molecule type" value="Genomic_DNA"/>
</dbReference>
<dbReference type="PANTHER" id="PTHR33908">
    <property type="entry name" value="MANNOSYLTRANSFERASE YKCB-RELATED"/>
    <property type="match status" value="1"/>
</dbReference>
<keyword evidence="3" id="KW-0328">Glycosyltransferase</keyword>
<protein>
    <recommendedName>
        <fullName evidence="11">Glycosyltransferase RgtA/B/C/D-like domain-containing protein</fullName>
    </recommendedName>
</protein>
<keyword evidence="2" id="KW-1003">Cell membrane</keyword>
<proteinExistence type="predicted"/>
<evidence type="ECO:0008006" key="11">
    <source>
        <dbReference type="Google" id="ProtNLM"/>
    </source>
</evidence>
<evidence type="ECO:0000256" key="6">
    <source>
        <dbReference type="ARBA" id="ARBA00022989"/>
    </source>
</evidence>
<feature type="transmembrane region" description="Helical" evidence="8">
    <location>
        <begin position="119"/>
        <end position="136"/>
    </location>
</feature>
<gene>
    <name evidence="9" type="ORF">F6I03_06835</name>
</gene>
<evidence type="ECO:0000256" key="2">
    <source>
        <dbReference type="ARBA" id="ARBA00022475"/>
    </source>
</evidence>
<feature type="transmembrane region" description="Helical" evidence="8">
    <location>
        <begin position="190"/>
        <end position="209"/>
    </location>
</feature>
<evidence type="ECO:0000256" key="7">
    <source>
        <dbReference type="ARBA" id="ARBA00023136"/>
    </source>
</evidence>
<reference evidence="9 10" key="1">
    <citation type="submission" date="2019-09" db="EMBL/GenBank/DDBJ databases">
        <title>Draft genome sequence assemblies of isolates from the urinary tract.</title>
        <authorList>
            <person name="Mores C.R."/>
            <person name="Putonti C."/>
            <person name="Wolfe A.J."/>
        </authorList>
    </citation>
    <scope>NUCLEOTIDE SEQUENCE [LARGE SCALE GENOMIC DNA]</scope>
    <source>
        <strain evidence="9 10">UMB623</strain>
    </source>
</reference>
<feature type="transmembrane region" description="Helical" evidence="8">
    <location>
        <begin position="216"/>
        <end position="236"/>
    </location>
</feature>
<keyword evidence="7 8" id="KW-0472">Membrane</keyword>
<evidence type="ECO:0000256" key="1">
    <source>
        <dbReference type="ARBA" id="ARBA00004651"/>
    </source>
</evidence>
<evidence type="ECO:0000256" key="4">
    <source>
        <dbReference type="ARBA" id="ARBA00022679"/>
    </source>
</evidence>
<sequence length="550" mass="62433">MENSQKNYRDWALAALSACLVLGLTFIFSLSLTSSPWAQAIPGHDSSMFIYMGREMARGGVPYLDFTDHKGISIILANALGWLMPHVNPFGGIYFVEFLALLAFTAVLYALGRQVLDRPRALLAVAVSLLLLDPLIESGNLTEVYALAGIMLTLSAYLRYFEANRLPAWSYFLVGLSGAFAFNLRANLIISWLPLIALIFVHLLVYKHLAELKRAVAWTSLGILSFVLPVSLYLLYQGAFAEMVNFSIRFNLQYLSDSKLTTEEILTKLEEKLAFYHIPSIGIFGLLLWLVKDRGHRKTYWRLAGVLLAFGATFYSTLLSGRFYPHYFMVLVPFFSLLVIQALRLFDLKRGQGLVNLGLVVLLAYLFKYPADIFYNRVYSVNLPEDHPTLVAKVDQLGPDFNGQLKGPGDWQWELGTDERYVWALKRSSTENKYEEASQLIVAESQPDETLYSHRIGGAFYLMTDRQAPSRYFNLPAVDLDQAEAVAQEFRSDLTQRPPQMLVIEDKLKERSPLDRSQVETDFLAWIQKNYEEIDQIGEFCLYKKLPAGH</sequence>
<dbReference type="InterPro" id="IPR050297">
    <property type="entry name" value="LipidA_mod_glycosyltrf_83"/>
</dbReference>
<evidence type="ECO:0000256" key="5">
    <source>
        <dbReference type="ARBA" id="ARBA00022692"/>
    </source>
</evidence>
<keyword evidence="6 8" id="KW-1133">Transmembrane helix</keyword>
<evidence type="ECO:0000256" key="8">
    <source>
        <dbReference type="SAM" id="Phobius"/>
    </source>
</evidence>
<feature type="transmembrane region" description="Helical" evidence="8">
    <location>
        <begin position="353"/>
        <end position="371"/>
    </location>
</feature>
<name>A0A5N1GHT8_9LACT</name>
<dbReference type="GO" id="GO:0016763">
    <property type="term" value="F:pentosyltransferase activity"/>
    <property type="evidence" value="ECO:0007669"/>
    <property type="project" value="TreeGrafter"/>
</dbReference>
<feature type="transmembrane region" description="Helical" evidence="8">
    <location>
        <begin position="92"/>
        <end position="112"/>
    </location>
</feature>